<feature type="domain" description="SnoaL-like" evidence="1">
    <location>
        <begin position="10"/>
        <end position="133"/>
    </location>
</feature>
<dbReference type="Proteomes" id="UP000283003">
    <property type="component" value="Unassembled WGS sequence"/>
</dbReference>
<protein>
    <submittedName>
        <fullName evidence="2">Nuclear transport factor 2 family protein</fullName>
    </submittedName>
</protein>
<dbReference type="Gene3D" id="3.10.450.50">
    <property type="match status" value="1"/>
</dbReference>
<keyword evidence="3" id="KW-1185">Reference proteome</keyword>
<proteinExistence type="predicted"/>
<reference evidence="2 3" key="1">
    <citation type="submission" date="2018-12" db="EMBL/GenBank/DDBJ databases">
        <title>Croceicoccus ponticola sp. nov., a lipolytic bacterium isolated from seawater.</title>
        <authorList>
            <person name="Yoon J.-H."/>
        </authorList>
    </citation>
    <scope>NUCLEOTIDE SEQUENCE [LARGE SCALE GENOMIC DNA]</scope>
    <source>
        <strain evidence="2 3">GM-16</strain>
    </source>
</reference>
<gene>
    <name evidence="2" type="ORF">EKN06_09835</name>
</gene>
<dbReference type="InterPro" id="IPR032710">
    <property type="entry name" value="NTF2-like_dom_sf"/>
</dbReference>
<dbReference type="SUPFAM" id="SSF54427">
    <property type="entry name" value="NTF2-like"/>
    <property type="match status" value="1"/>
</dbReference>
<dbReference type="InterPro" id="IPR037401">
    <property type="entry name" value="SnoaL-like"/>
</dbReference>
<dbReference type="Pfam" id="PF13577">
    <property type="entry name" value="SnoaL_4"/>
    <property type="match status" value="1"/>
</dbReference>
<accession>A0A437GW57</accession>
<evidence type="ECO:0000313" key="2">
    <source>
        <dbReference type="EMBL" id="RVQ66332.1"/>
    </source>
</evidence>
<evidence type="ECO:0000259" key="1">
    <source>
        <dbReference type="Pfam" id="PF13577"/>
    </source>
</evidence>
<dbReference type="OrthoDB" id="1492465at2"/>
<evidence type="ECO:0000313" key="3">
    <source>
        <dbReference type="Proteomes" id="UP000283003"/>
    </source>
</evidence>
<dbReference type="EMBL" id="RXOL01000004">
    <property type="protein sequence ID" value="RVQ66332.1"/>
    <property type="molecule type" value="Genomic_DNA"/>
</dbReference>
<dbReference type="AlphaFoldDB" id="A0A437GW57"/>
<dbReference type="RefSeq" id="WP_127612755.1">
    <property type="nucleotide sequence ID" value="NZ_RXOL01000004.1"/>
</dbReference>
<dbReference type="CDD" id="cd00531">
    <property type="entry name" value="NTF2_like"/>
    <property type="match status" value="1"/>
</dbReference>
<comment type="caution">
    <text evidence="2">The sequence shown here is derived from an EMBL/GenBank/DDBJ whole genome shotgun (WGS) entry which is preliminary data.</text>
</comment>
<sequence length="184" mass="21129">MTGIESRLDRIESRFAIEELCMRYCIACDDRNVAMLSDCFTRDISIVASNGSMNAQGRDVVMAMYDRLFRVRGPGFHWSHDRTITIDAVDPNRATGLILAHAETCPAGRVSIAGIRYSDHYERHEGKWFFASRVLDFVYYLPIQDYIERFPKRDRVLTPDGWAQAEFPEGAASWSQWYDAEASQ</sequence>
<name>A0A437GW57_9SPHN</name>
<organism evidence="2 3">
    <name type="scientific">Croceicoccus ponticola</name>
    <dbReference type="NCBI Taxonomy" id="2217664"/>
    <lineage>
        <taxon>Bacteria</taxon>
        <taxon>Pseudomonadati</taxon>
        <taxon>Pseudomonadota</taxon>
        <taxon>Alphaproteobacteria</taxon>
        <taxon>Sphingomonadales</taxon>
        <taxon>Erythrobacteraceae</taxon>
        <taxon>Croceicoccus</taxon>
    </lineage>
</organism>